<evidence type="ECO:0000313" key="2">
    <source>
        <dbReference type="Proteomes" id="UP001165101"/>
    </source>
</evidence>
<evidence type="ECO:0000313" key="1">
    <source>
        <dbReference type="EMBL" id="GME95732.1"/>
    </source>
</evidence>
<dbReference type="Proteomes" id="UP001165101">
    <property type="component" value="Unassembled WGS sequence"/>
</dbReference>
<protein>
    <submittedName>
        <fullName evidence="1">Unnamed protein product</fullName>
    </submittedName>
</protein>
<dbReference type="EMBL" id="BSXV01002434">
    <property type="protein sequence ID" value="GME95732.1"/>
    <property type="molecule type" value="Genomic_DNA"/>
</dbReference>
<keyword evidence="2" id="KW-1185">Reference proteome</keyword>
<name>A0ACB5TVK7_CANBO</name>
<gene>
    <name evidence="1" type="ORF">Cboi01_000402500</name>
</gene>
<sequence>MTSTGSSSSYSNSNSLNYLYYSSTSLPDLPTSPNTTASSYSELMNDNNLNDNLKPNIKIRSGFNLRIVKPSGENESNES</sequence>
<organism evidence="1 2">
    <name type="scientific">Candida boidinii</name>
    <name type="common">Yeast</name>
    <dbReference type="NCBI Taxonomy" id="5477"/>
    <lineage>
        <taxon>Eukaryota</taxon>
        <taxon>Fungi</taxon>
        <taxon>Dikarya</taxon>
        <taxon>Ascomycota</taxon>
        <taxon>Saccharomycotina</taxon>
        <taxon>Pichiomycetes</taxon>
        <taxon>Pichiales</taxon>
        <taxon>Pichiaceae</taxon>
        <taxon>Ogataea</taxon>
        <taxon>Ogataea/Candida clade</taxon>
    </lineage>
</organism>
<comment type="caution">
    <text evidence="1">The sequence shown here is derived from an EMBL/GenBank/DDBJ whole genome shotgun (WGS) entry which is preliminary data.</text>
</comment>
<reference evidence="1" key="1">
    <citation type="submission" date="2023-04" db="EMBL/GenBank/DDBJ databases">
        <title>Candida boidinii NBRC 1967.</title>
        <authorList>
            <person name="Ichikawa N."/>
            <person name="Sato H."/>
            <person name="Tonouchi N."/>
        </authorList>
    </citation>
    <scope>NUCLEOTIDE SEQUENCE</scope>
    <source>
        <strain evidence="1">NBRC 1967</strain>
    </source>
</reference>
<proteinExistence type="predicted"/>
<accession>A0ACB5TVK7</accession>